<dbReference type="GO" id="GO:0003746">
    <property type="term" value="F:translation elongation factor activity"/>
    <property type="evidence" value="ECO:0007669"/>
    <property type="project" value="UniProtKB-UniRule"/>
</dbReference>
<evidence type="ECO:0000259" key="12">
    <source>
        <dbReference type="PROSITE" id="PS51722"/>
    </source>
</evidence>
<dbReference type="GeneID" id="75114203"/>
<reference evidence="13 24" key="1">
    <citation type="submission" date="2015-09" db="EMBL/GenBank/DDBJ databases">
        <authorList>
            <consortium name="Pathogen Informatics"/>
        </authorList>
    </citation>
    <scope>NUCLEOTIDE SEQUENCE [LARGE SCALE GENOMIC DNA]</scope>
    <source>
        <strain evidence="13 24">2789STDY5834946</strain>
    </source>
</reference>
<dbReference type="FunFam" id="3.40.50.300:FF:000078">
    <property type="entry name" value="Elongation factor 4"/>
    <property type="match status" value="1"/>
</dbReference>
<dbReference type="PROSITE" id="PS51722">
    <property type="entry name" value="G_TR_2"/>
    <property type="match status" value="1"/>
</dbReference>
<dbReference type="NCBIfam" id="TIGR01393">
    <property type="entry name" value="lepA"/>
    <property type="match status" value="1"/>
</dbReference>
<dbReference type="CDD" id="cd03699">
    <property type="entry name" value="EF4_II"/>
    <property type="match status" value="1"/>
</dbReference>
<evidence type="ECO:0000313" key="17">
    <source>
        <dbReference type="EMBL" id="KAA5498624.1"/>
    </source>
</evidence>
<dbReference type="Proteomes" id="UP000284205">
    <property type="component" value="Unassembled WGS sequence"/>
</dbReference>
<dbReference type="HAMAP" id="MF_00071">
    <property type="entry name" value="LepA"/>
    <property type="match status" value="1"/>
</dbReference>
<evidence type="ECO:0000256" key="5">
    <source>
        <dbReference type="ARBA" id="ARBA00022917"/>
    </source>
</evidence>
<evidence type="ECO:0000256" key="11">
    <source>
        <dbReference type="HAMAP-Rule" id="MF_00071"/>
    </source>
</evidence>
<dbReference type="KEGG" id="bcac:CGC64_12180"/>
<reference evidence="29 30" key="3">
    <citation type="journal article" date="2019" name="Nat. Med.">
        <title>A library of human gut bacterial isolates paired with longitudinal multiomics data enables mechanistic microbiome research.</title>
        <authorList>
            <person name="Poyet M."/>
            <person name="Groussin M."/>
            <person name="Gibbons S.M."/>
            <person name="Avila-Pacheco J."/>
            <person name="Jiang X."/>
            <person name="Kearney S.M."/>
            <person name="Perrotta A.R."/>
            <person name="Berdy B."/>
            <person name="Zhao S."/>
            <person name="Lieberman T.D."/>
            <person name="Swanson P.K."/>
            <person name="Smith M."/>
            <person name="Roesemann S."/>
            <person name="Alexander J.E."/>
            <person name="Rich S.A."/>
            <person name="Livny J."/>
            <person name="Vlamakis H."/>
            <person name="Clish C."/>
            <person name="Bullock K."/>
            <person name="Deik A."/>
            <person name="Scott J."/>
            <person name="Pierce K.A."/>
            <person name="Xavier R.J."/>
            <person name="Alm E.J."/>
        </authorList>
    </citation>
    <scope>NUCLEOTIDE SEQUENCE [LARGE SCALE GENOMIC DNA]</scope>
    <source>
        <strain evidence="17 29">BIOML-A19</strain>
        <strain evidence="16 32">BIOML-A21</strain>
        <strain evidence="15 30">BIOML-A25</strain>
        <strain evidence="14 31">BIOML-A31</strain>
    </source>
</reference>
<dbReference type="EMBL" id="CZBL01000010">
    <property type="protein sequence ID" value="CUQ30601.1"/>
    <property type="molecule type" value="Genomic_DNA"/>
</dbReference>
<dbReference type="Proteomes" id="UP001060260">
    <property type="component" value="Chromosome"/>
</dbReference>
<evidence type="ECO:0000256" key="8">
    <source>
        <dbReference type="ARBA" id="ARBA00050293"/>
    </source>
</evidence>
<evidence type="ECO:0000256" key="9">
    <source>
        <dbReference type="ARBA" id="ARBA00057626"/>
    </source>
</evidence>
<dbReference type="SUPFAM" id="SSF52540">
    <property type="entry name" value="P-loop containing nucleoside triphosphate hydrolases"/>
    <property type="match status" value="1"/>
</dbReference>
<evidence type="ECO:0000313" key="14">
    <source>
        <dbReference type="EMBL" id="KAA5466327.1"/>
    </source>
</evidence>
<dbReference type="Gene3D" id="3.30.70.240">
    <property type="match status" value="1"/>
</dbReference>
<dbReference type="Gene3D" id="3.30.70.2570">
    <property type="entry name" value="Elongation factor 4, C-terminal domain"/>
    <property type="match status" value="1"/>
</dbReference>
<keyword evidence="3 11" id="KW-0547">Nucleotide-binding</keyword>
<evidence type="ECO:0000256" key="3">
    <source>
        <dbReference type="ARBA" id="ARBA00022741"/>
    </source>
</evidence>
<dbReference type="EMBL" id="QSCS01000023">
    <property type="protein sequence ID" value="RGY24187.1"/>
    <property type="molecule type" value="Genomic_DNA"/>
</dbReference>
<dbReference type="InterPro" id="IPR035647">
    <property type="entry name" value="EFG_III/V"/>
</dbReference>
<dbReference type="Pfam" id="PF00009">
    <property type="entry name" value="GTP_EFTU"/>
    <property type="match status" value="1"/>
</dbReference>
<keyword evidence="2 11" id="KW-1003">Cell membrane</keyword>
<feature type="binding site" evidence="11">
    <location>
        <begin position="128"/>
        <end position="131"/>
    </location>
    <ligand>
        <name>GTP</name>
        <dbReference type="ChEBI" id="CHEBI:37565"/>
    </ligand>
</feature>
<dbReference type="InterPro" id="IPR038363">
    <property type="entry name" value="LepA_C_sf"/>
</dbReference>
<evidence type="ECO:0000256" key="2">
    <source>
        <dbReference type="ARBA" id="ARBA00022475"/>
    </source>
</evidence>
<dbReference type="InterPro" id="IPR000640">
    <property type="entry name" value="EFG_V-like"/>
</dbReference>
<evidence type="ECO:0000313" key="19">
    <source>
        <dbReference type="EMBL" id="RGR71132.1"/>
    </source>
</evidence>
<evidence type="ECO:0000313" key="27">
    <source>
        <dbReference type="Proteomes" id="UP000284431"/>
    </source>
</evidence>
<dbReference type="InterPro" id="IPR005225">
    <property type="entry name" value="Small_GTP-bd"/>
</dbReference>
<dbReference type="CDD" id="cd01890">
    <property type="entry name" value="LepA"/>
    <property type="match status" value="1"/>
</dbReference>
<evidence type="ECO:0000313" key="30">
    <source>
        <dbReference type="Proteomes" id="UP000427825"/>
    </source>
</evidence>
<evidence type="ECO:0000313" key="21">
    <source>
        <dbReference type="EMBL" id="RHD47186.1"/>
    </source>
</evidence>
<feature type="binding site" evidence="11">
    <location>
        <begin position="14"/>
        <end position="19"/>
    </location>
    <ligand>
        <name>GTP</name>
        <dbReference type="ChEBI" id="CHEBI:37565"/>
    </ligand>
</feature>
<dbReference type="CDD" id="cd16260">
    <property type="entry name" value="EF4_III"/>
    <property type="match status" value="1"/>
</dbReference>
<dbReference type="FunFam" id="2.40.30.10:FF:000015">
    <property type="entry name" value="Translation factor GUF1, mitochondrial"/>
    <property type="match status" value="1"/>
</dbReference>
<evidence type="ECO:0000313" key="25">
    <source>
        <dbReference type="Proteomes" id="UP000283512"/>
    </source>
</evidence>
<dbReference type="CDD" id="cd03709">
    <property type="entry name" value="lepA_C"/>
    <property type="match status" value="1"/>
</dbReference>
<evidence type="ECO:0000313" key="31">
    <source>
        <dbReference type="Proteomes" id="UP000475905"/>
    </source>
</evidence>
<dbReference type="Proteomes" id="UP000368418">
    <property type="component" value="Unassembled WGS sequence"/>
</dbReference>
<evidence type="ECO:0000313" key="16">
    <source>
        <dbReference type="EMBL" id="KAA5491013.1"/>
    </source>
</evidence>
<dbReference type="RefSeq" id="WP_005676190.1">
    <property type="nucleotide sequence ID" value="NZ_CABMOQ010000006.1"/>
</dbReference>
<evidence type="ECO:0000313" key="29">
    <source>
        <dbReference type="Proteomes" id="UP000368418"/>
    </source>
</evidence>
<comment type="similarity">
    <text evidence="10">Belongs to the GTP-binding elongation factor family. LepA subfamily.</text>
</comment>
<evidence type="ECO:0000313" key="23">
    <source>
        <dbReference type="EMBL" id="UVQ95437.1"/>
    </source>
</evidence>
<dbReference type="InterPro" id="IPR027417">
    <property type="entry name" value="P-loop_NTPase"/>
</dbReference>
<keyword evidence="5 11" id="KW-0648">Protein biosynthesis</keyword>
<comment type="subcellular location">
    <subcellularLocation>
        <location evidence="11">Cell membrane</location>
        <topology evidence="11">Peripheral membrane protein</topology>
        <orientation evidence="11">Cytoplasmic side</orientation>
    </subcellularLocation>
</comment>
<dbReference type="FunFam" id="3.30.70.870:FF:000004">
    <property type="entry name" value="Translation factor GUF1, mitochondrial"/>
    <property type="match status" value="1"/>
</dbReference>
<feature type="domain" description="Tr-type G" evidence="12">
    <location>
        <begin position="2"/>
        <end position="181"/>
    </location>
</feature>
<evidence type="ECO:0000313" key="28">
    <source>
        <dbReference type="Proteomes" id="UP000284689"/>
    </source>
</evidence>
<gene>
    <name evidence="11 13" type="primary">lepA</name>
    <name evidence="22" type="ORF">DW190_05580</name>
    <name evidence="21" type="ORF">DW794_12895</name>
    <name evidence="19" type="ORF">DWY26_11575</name>
    <name evidence="20" type="ORF">DXA49_14315</name>
    <name evidence="13" type="ORF">ERS852558_02527</name>
    <name evidence="17" type="ORF">F2Y31_11920</name>
    <name evidence="16" type="ORF">F2Y35_13340</name>
    <name evidence="14" type="ORF">F2Y36_00215</name>
    <name evidence="15" type="ORF">F2Y39_17345</name>
    <name evidence="23" type="ORF">NXW23_13710</name>
    <name evidence="18" type="ORF">Q4469_13595</name>
</gene>
<dbReference type="Pfam" id="PF00679">
    <property type="entry name" value="EFG_C"/>
    <property type="match status" value="1"/>
</dbReference>
<dbReference type="InterPro" id="IPR004161">
    <property type="entry name" value="EFTu-like_2"/>
</dbReference>
<dbReference type="InterPro" id="IPR006297">
    <property type="entry name" value="EF-4"/>
</dbReference>
<dbReference type="EMBL" id="VVYD01000009">
    <property type="protein sequence ID" value="KAA5498624.1"/>
    <property type="molecule type" value="Genomic_DNA"/>
</dbReference>
<dbReference type="NCBIfam" id="TIGR00231">
    <property type="entry name" value="small_GTP"/>
    <property type="match status" value="1"/>
</dbReference>
<dbReference type="EMBL" id="QRUO01000009">
    <property type="protein sequence ID" value="RGR71132.1"/>
    <property type="molecule type" value="Genomic_DNA"/>
</dbReference>
<dbReference type="FunFam" id="3.30.70.2570:FF:000001">
    <property type="entry name" value="Translation factor GUF1, mitochondrial"/>
    <property type="match status" value="1"/>
</dbReference>
<evidence type="ECO:0000313" key="22">
    <source>
        <dbReference type="EMBL" id="RHH94133.1"/>
    </source>
</evidence>
<dbReference type="Pfam" id="PF06421">
    <property type="entry name" value="LepA_C"/>
    <property type="match status" value="1"/>
</dbReference>
<dbReference type="Proteomes" id="UP000491168">
    <property type="component" value="Unassembled WGS sequence"/>
</dbReference>
<dbReference type="Proteomes" id="UP000427825">
    <property type="component" value="Unassembled WGS sequence"/>
</dbReference>
<dbReference type="EMBL" id="VVYF01000012">
    <property type="protein sequence ID" value="KAA5491013.1"/>
    <property type="molecule type" value="Genomic_DNA"/>
</dbReference>
<keyword evidence="4 11" id="KW-0378">Hydrolase</keyword>
<dbReference type="Proteomes" id="UP001170023">
    <property type="component" value="Unassembled WGS sequence"/>
</dbReference>
<dbReference type="Proteomes" id="UP000095725">
    <property type="component" value="Unassembled WGS sequence"/>
</dbReference>
<dbReference type="GO" id="GO:0005525">
    <property type="term" value="F:GTP binding"/>
    <property type="evidence" value="ECO:0007669"/>
    <property type="project" value="UniProtKB-UniRule"/>
</dbReference>
<dbReference type="Proteomes" id="UP000283512">
    <property type="component" value="Unassembled WGS sequence"/>
</dbReference>
<dbReference type="PANTHER" id="PTHR43512">
    <property type="entry name" value="TRANSLATION FACTOR GUF1-RELATED"/>
    <property type="match status" value="1"/>
</dbReference>
<reference evidence="18" key="5">
    <citation type="submission" date="2023-07" db="EMBL/GenBank/DDBJ databases">
        <title>Whole Genome Sequencing of Colonoscopy isolates.</title>
        <authorList>
            <person name="Surve S.V."/>
            <person name="Valls R.A."/>
            <person name="Barrak K.E."/>
            <person name="Gardner T.B."/>
            <person name="O'Toole G.A."/>
        </authorList>
    </citation>
    <scope>NUCLEOTIDE SEQUENCE</scope>
    <source>
        <strain evidence="18">GP0119</strain>
    </source>
</reference>
<dbReference type="EMBL" id="VVYP01000001">
    <property type="protein sequence ID" value="KAA5466327.1"/>
    <property type="molecule type" value="Genomic_DNA"/>
</dbReference>
<evidence type="ECO:0000313" key="20">
    <source>
        <dbReference type="EMBL" id="RGY24187.1"/>
    </source>
</evidence>
<keyword evidence="14" id="KW-0251">Elongation factor</keyword>
<proteinExistence type="inferred from homology"/>
<dbReference type="GO" id="GO:0045727">
    <property type="term" value="P:positive regulation of translation"/>
    <property type="evidence" value="ECO:0007669"/>
    <property type="project" value="UniProtKB-UniRule"/>
</dbReference>
<dbReference type="Gene3D" id="3.30.70.870">
    <property type="entry name" value="Elongation Factor G (Translational Gtpase), domain 3"/>
    <property type="match status" value="1"/>
</dbReference>
<organism evidence="13 24">
    <name type="scientific">Bacteroides caccae</name>
    <dbReference type="NCBI Taxonomy" id="47678"/>
    <lineage>
        <taxon>Bacteria</taxon>
        <taxon>Pseudomonadati</taxon>
        <taxon>Bacteroidota</taxon>
        <taxon>Bacteroidia</taxon>
        <taxon>Bacteroidales</taxon>
        <taxon>Bacteroidaceae</taxon>
        <taxon>Bacteroides</taxon>
    </lineage>
</organism>
<evidence type="ECO:0000256" key="4">
    <source>
        <dbReference type="ARBA" id="ARBA00022801"/>
    </source>
</evidence>
<evidence type="ECO:0000313" key="26">
    <source>
        <dbReference type="Proteomes" id="UP000284205"/>
    </source>
</evidence>
<dbReference type="Proteomes" id="UP000284431">
    <property type="component" value="Unassembled WGS sequence"/>
</dbReference>
<evidence type="ECO:0000313" key="32">
    <source>
        <dbReference type="Proteomes" id="UP000491168"/>
    </source>
</evidence>
<evidence type="ECO:0000313" key="15">
    <source>
        <dbReference type="EMBL" id="KAA5473458.1"/>
    </source>
</evidence>
<evidence type="ECO:0000256" key="7">
    <source>
        <dbReference type="ARBA" id="ARBA00023136"/>
    </source>
</evidence>
<dbReference type="PANTHER" id="PTHR43512:SF4">
    <property type="entry name" value="TRANSLATION FACTOR GUF1 HOMOLOG, CHLOROPLASTIC"/>
    <property type="match status" value="1"/>
</dbReference>
<comment type="similarity">
    <text evidence="1 11">Belongs to the TRAFAC class translation factor GTPase superfamily. Classic translation factor GTPase family. LepA subfamily.</text>
</comment>
<dbReference type="EMBL" id="QSJD01000019">
    <property type="protein sequence ID" value="RHD47186.1"/>
    <property type="molecule type" value="Genomic_DNA"/>
</dbReference>
<accession>A0A174VBS5</accession>
<dbReference type="PRINTS" id="PR00315">
    <property type="entry name" value="ELONGATNFCT"/>
</dbReference>
<dbReference type="GO" id="GO:0003924">
    <property type="term" value="F:GTPase activity"/>
    <property type="evidence" value="ECO:0007669"/>
    <property type="project" value="UniProtKB-UniRule"/>
</dbReference>
<dbReference type="EC" id="3.6.5.n1" evidence="11"/>
<keyword evidence="7 11" id="KW-0472">Membrane</keyword>
<reference evidence="23" key="4">
    <citation type="submission" date="2022-08" db="EMBL/GenBank/DDBJ databases">
        <title>Genome Sequencing of Bacteroides fragilis Group Isolates with Nanopore Technology.</title>
        <authorList>
            <person name="Tisza M.J."/>
            <person name="Smith D."/>
            <person name="Dekker J.P."/>
        </authorList>
    </citation>
    <scope>NUCLEOTIDE SEQUENCE</scope>
    <source>
        <strain evidence="23">BFG-474</strain>
    </source>
</reference>
<dbReference type="SUPFAM" id="SSF54980">
    <property type="entry name" value="EF-G C-terminal domain-like"/>
    <property type="match status" value="2"/>
</dbReference>
<dbReference type="Gene3D" id="3.40.50.300">
    <property type="entry name" value="P-loop containing nucleotide triphosphate hydrolases"/>
    <property type="match status" value="1"/>
</dbReference>
<dbReference type="Pfam" id="PF03144">
    <property type="entry name" value="GTP_EFTU_D2"/>
    <property type="match status" value="1"/>
</dbReference>
<dbReference type="Proteomes" id="UP000475905">
    <property type="component" value="Unassembled WGS sequence"/>
</dbReference>
<sequence>MKNIRNFCIIAHIDHGKSTLADRLLEFTNTIQVTTGQMLDDMDLEKERGITIKSHAIQMEYNYKGEKYVLNLIDTPGHVDFSYEVSRSIAACEGALLIVDASQGVQAQTISNLYMAIEHDLEIIPVINKCDMASAMPEEVEDEIVELLGCKREEIIRASGKTGMGVEEILAAVIERIPHPEGDEEAPLQALIFDSVFNSFRGIIAYFKIENGVIRKGDKVKFFNTGKEYDADEVGVLKMELVPRNELRTGDVGYIISGIKTSKEVKVGDTITHVARPCDKAIAGFEEVKPMVFAGVYPIEAEDFEDLRASLEKLQLNDASLTFQPESSLALGFGFRCGFLGLLHMEIVQERLDREFDMNVITTVPNVSYNIYDKQGNMKEVHNPGGMPDPTLIDHIEEPYIKASIITTTDYIGPIMTLCLGKRGELLKQEYISGNRVEIYYNMPLGEIVIDFYDRLKSISKGYASFDYHPNGFRPSKLVKLDIMLNGEPVDALSTLIHFDNAYDMGRRMCEKLKELIPRQQFEIAIQAAIGAKIIARETIKAVRKDVTAKCYGGDVSRKRKLLEKQKKGKKRMKQIGNVEVPQKAFLAVLKLD</sequence>
<evidence type="ECO:0000313" key="18">
    <source>
        <dbReference type="EMBL" id="MDO6358713.1"/>
    </source>
</evidence>
<evidence type="ECO:0000256" key="1">
    <source>
        <dbReference type="ARBA" id="ARBA00005454"/>
    </source>
</evidence>
<dbReference type="Proteomes" id="UP000284689">
    <property type="component" value="Unassembled WGS sequence"/>
</dbReference>
<keyword evidence="6 11" id="KW-0342">GTP-binding</keyword>
<dbReference type="AlphaFoldDB" id="A0A174VBS5"/>
<dbReference type="EMBL" id="CP103166">
    <property type="protein sequence ID" value="UVQ95437.1"/>
    <property type="molecule type" value="Genomic_DNA"/>
</dbReference>
<comment type="catalytic activity">
    <reaction evidence="8 11">
        <text>GTP + H2O = GDP + phosphate + H(+)</text>
        <dbReference type="Rhea" id="RHEA:19669"/>
        <dbReference type="ChEBI" id="CHEBI:15377"/>
        <dbReference type="ChEBI" id="CHEBI:15378"/>
        <dbReference type="ChEBI" id="CHEBI:37565"/>
        <dbReference type="ChEBI" id="CHEBI:43474"/>
        <dbReference type="ChEBI" id="CHEBI:58189"/>
        <dbReference type="EC" id="3.6.5.n1"/>
    </reaction>
</comment>
<dbReference type="InterPro" id="IPR013842">
    <property type="entry name" value="LepA_CTD"/>
</dbReference>
<dbReference type="EMBL" id="VVYJ01000011">
    <property type="protein sequence ID" value="KAA5473458.1"/>
    <property type="molecule type" value="Genomic_DNA"/>
</dbReference>
<comment type="function">
    <text evidence="9 11">Required for accurate and efficient protein synthesis under certain stress conditions. May act as a fidelity factor of the translation reaction, by catalyzing a one-codon backward translocation of tRNAs on improperly translocated ribosomes. Back-translocation proceeds from a post-translocation (POST) complex to a pre-translocation (PRE) complex, thus giving elongation factor G a second chance to translocate the tRNAs correctly. Binds to ribosomes in a GTP-dependent manner.</text>
</comment>
<dbReference type="Gene3D" id="2.40.30.10">
    <property type="entry name" value="Translation factors"/>
    <property type="match status" value="1"/>
</dbReference>
<dbReference type="GO" id="GO:0005886">
    <property type="term" value="C:plasma membrane"/>
    <property type="evidence" value="ECO:0007669"/>
    <property type="project" value="UniProtKB-SubCell"/>
</dbReference>
<name>A0A174VBS5_9BACE</name>
<evidence type="ECO:0000313" key="13">
    <source>
        <dbReference type="EMBL" id="CUQ30601.1"/>
    </source>
</evidence>
<dbReference type="FunFam" id="3.30.70.240:FF:000007">
    <property type="entry name" value="Translation factor GUF1, mitochondrial"/>
    <property type="match status" value="1"/>
</dbReference>
<evidence type="ECO:0000256" key="10">
    <source>
        <dbReference type="ARBA" id="ARBA00061052"/>
    </source>
</evidence>
<dbReference type="InterPro" id="IPR035654">
    <property type="entry name" value="LepA_IV"/>
</dbReference>
<dbReference type="GO" id="GO:0043022">
    <property type="term" value="F:ribosome binding"/>
    <property type="evidence" value="ECO:0007669"/>
    <property type="project" value="UniProtKB-UniRule"/>
</dbReference>
<reference evidence="25 26" key="2">
    <citation type="submission" date="2018-08" db="EMBL/GenBank/DDBJ databases">
        <title>A genome reference for cultivated species of the human gut microbiota.</title>
        <authorList>
            <person name="Zou Y."/>
            <person name="Xue W."/>
            <person name="Luo G."/>
        </authorList>
    </citation>
    <scope>NUCLEOTIDE SEQUENCE [LARGE SCALE GENOMIC DNA]</scope>
    <source>
        <strain evidence="19 26">AF24-29LB</strain>
        <strain evidence="22 25">AM16-49B</strain>
        <strain evidence="21 28">AM31-16AC</strain>
        <strain evidence="20 27">OF02-6LB</strain>
    </source>
</reference>
<protein>
    <recommendedName>
        <fullName evidence="11">Elongation factor 4</fullName>
        <shortName evidence="11">EF-4</shortName>
        <ecNumber evidence="11">3.6.5.n1</ecNumber>
    </recommendedName>
    <alternativeName>
        <fullName evidence="11">Ribosomal back-translocase LepA</fullName>
    </alternativeName>
</protein>
<dbReference type="EMBL" id="JAUONL010000011">
    <property type="protein sequence ID" value="MDO6358713.1"/>
    <property type="molecule type" value="Genomic_DNA"/>
</dbReference>
<evidence type="ECO:0000256" key="6">
    <source>
        <dbReference type="ARBA" id="ARBA00023134"/>
    </source>
</evidence>
<dbReference type="InterPro" id="IPR000795">
    <property type="entry name" value="T_Tr_GTP-bd_dom"/>
</dbReference>
<dbReference type="EMBL" id="QRKD01000002">
    <property type="protein sequence ID" value="RHH94133.1"/>
    <property type="molecule type" value="Genomic_DNA"/>
</dbReference>
<evidence type="ECO:0000313" key="24">
    <source>
        <dbReference type="Proteomes" id="UP000095725"/>
    </source>
</evidence>